<dbReference type="InterPro" id="IPR002931">
    <property type="entry name" value="Transglutaminase-like"/>
</dbReference>
<feature type="domain" description="Transglutaminase-like" evidence="2">
    <location>
        <begin position="176"/>
        <end position="247"/>
    </location>
</feature>
<dbReference type="InterPro" id="IPR038765">
    <property type="entry name" value="Papain-like_cys_pep_sf"/>
</dbReference>
<proteinExistence type="predicted"/>
<sequence>MIYDIRQVSTYRYASPVPFSRHIMRMVPVDRANQRVILCDLDIEPPPGEYDDTLDFFGNRTASVAIAAPHDKLRIELRARVEVNAPEPFLAGLTPEWTEVRDLASGSDDLGPDSPVHFVFASPAAPLDAATTAYAAESFPPGRPVLEGAIDLMTRIHRDFKYSPGATDAQTRPAEAFAKKKGVCQDFAHVMIAGMRGIGLPVAYVSGFLRTIPPEGRPRLEGADATHAWAQVWCGEELGWIGLDPTNDIPAGEDHIVVAVGRDYSDVSPIDGVIVVSGGQTLDVGVDVIPFSPDAKPAAPRVAAPEAGAAEPRDPDAPVEERTAEVETVTKTPAA</sequence>
<gene>
    <name evidence="3" type="ORF">I5731_08220</name>
</gene>
<dbReference type="RefSeq" id="WP_197310876.1">
    <property type="nucleotide sequence ID" value="NZ_JADZLT010000049.1"/>
</dbReference>
<dbReference type="Pfam" id="PF01841">
    <property type="entry name" value="Transglut_core"/>
    <property type="match status" value="1"/>
</dbReference>
<feature type="compositionally biased region" description="Low complexity" evidence="1">
    <location>
        <begin position="293"/>
        <end position="310"/>
    </location>
</feature>
<comment type="caution">
    <text evidence="3">The sequence shown here is derived from an EMBL/GenBank/DDBJ whole genome shotgun (WGS) entry which is preliminary data.</text>
</comment>
<dbReference type="Proteomes" id="UP000631694">
    <property type="component" value="Unassembled WGS sequence"/>
</dbReference>
<feature type="region of interest" description="Disordered" evidence="1">
    <location>
        <begin position="293"/>
        <end position="335"/>
    </location>
</feature>
<dbReference type="Pfam" id="PF08379">
    <property type="entry name" value="Bact_transglu_N"/>
    <property type="match status" value="1"/>
</dbReference>
<keyword evidence="4" id="KW-1185">Reference proteome</keyword>
<dbReference type="EMBL" id="JADZLT010000049">
    <property type="protein sequence ID" value="MBH0237803.1"/>
    <property type="molecule type" value="Genomic_DNA"/>
</dbReference>
<evidence type="ECO:0000313" key="3">
    <source>
        <dbReference type="EMBL" id="MBH0237803.1"/>
    </source>
</evidence>
<dbReference type="SMART" id="SM00460">
    <property type="entry name" value="TGc"/>
    <property type="match status" value="1"/>
</dbReference>
<dbReference type="PANTHER" id="PTHR33490:SF7">
    <property type="entry name" value="BLR2979 PROTEIN"/>
    <property type="match status" value="1"/>
</dbReference>
<feature type="compositionally biased region" description="Low complexity" evidence="1">
    <location>
        <begin position="326"/>
        <end position="335"/>
    </location>
</feature>
<evidence type="ECO:0000313" key="4">
    <source>
        <dbReference type="Proteomes" id="UP000631694"/>
    </source>
</evidence>
<dbReference type="Gene3D" id="3.10.620.30">
    <property type="match status" value="1"/>
</dbReference>
<accession>A0A931MWT7</accession>
<organism evidence="3 4">
    <name type="scientific">Methylobrevis albus</name>
    <dbReference type="NCBI Taxonomy" id="2793297"/>
    <lineage>
        <taxon>Bacteria</taxon>
        <taxon>Pseudomonadati</taxon>
        <taxon>Pseudomonadota</taxon>
        <taxon>Alphaproteobacteria</taxon>
        <taxon>Hyphomicrobiales</taxon>
        <taxon>Pleomorphomonadaceae</taxon>
        <taxon>Methylobrevis</taxon>
    </lineage>
</organism>
<dbReference type="PANTHER" id="PTHR33490">
    <property type="entry name" value="BLR5614 PROTEIN-RELATED"/>
    <property type="match status" value="1"/>
</dbReference>
<dbReference type="AlphaFoldDB" id="A0A931MWT7"/>
<dbReference type="InterPro" id="IPR013589">
    <property type="entry name" value="Bac_transglu_N"/>
</dbReference>
<evidence type="ECO:0000256" key="1">
    <source>
        <dbReference type="SAM" id="MobiDB-lite"/>
    </source>
</evidence>
<reference evidence="3" key="1">
    <citation type="submission" date="2020-12" db="EMBL/GenBank/DDBJ databases">
        <title>Methylobrevis albus sp. nov., isolated from fresh water lack sediment.</title>
        <authorList>
            <person name="Zou Q."/>
        </authorList>
    </citation>
    <scope>NUCLEOTIDE SEQUENCE</scope>
    <source>
        <strain evidence="3">L22</strain>
    </source>
</reference>
<feature type="compositionally biased region" description="Basic and acidic residues" evidence="1">
    <location>
        <begin position="311"/>
        <end position="325"/>
    </location>
</feature>
<name>A0A931MWT7_9HYPH</name>
<protein>
    <submittedName>
        <fullName evidence="3">Transglutaminase family protein</fullName>
    </submittedName>
</protein>
<dbReference type="SUPFAM" id="SSF54001">
    <property type="entry name" value="Cysteine proteinases"/>
    <property type="match status" value="1"/>
</dbReference>
<evidence type="ECO:0000259" key="2">
    <source>
        <dbReference type="SMART" id="SM00460"/>
    </source>
</evidence>